<protein>
    <submittedName>
        <fullName evidence="8">Sigma-54-dependent Fis family transcriptional regulator</fullName>
    </submittedName>
</protein>
<dbReference type="SUPFAM" id="SSF52540">
    <property type="entry name" value="P-loop containing nucleoside triphosphate hydrolases"/>
    <property type="match status" value="1"/>
</dbReference>
<keyword evidence="9" id="KW-1185">Reference proteome</keyword>
<dbReference type="Gene3D" id="3.30.450.40">
    <property type="match status" value="1"/>
</dbReference>
<evidence type="ECO:0000256" key="2">
    <source>
        <dbReference type="ARBA" id="ARBA00022840"/>
    </source>
</evidence>
<evidence type="ECO:0000256" key="6">
    <source>
        <dbReference type="SAM" id="MobiDB-lite"/>
    </source>
</evidence>
<dbReference type="InterPro" id="IPR003018">
    <property type="entry name" value="GAF"/>
</dbReference>
<dbReference type="Gene3D" id="3.40.50.300">
    <property type="entry name" value="P-loop containing nucleotide triphosphate hydrolases"/>
    <property type="match status" value="1"/>
</dbReference>
<keyword evidence="4" id="KW-0238">DNA-binding</keyword>
<evidence type="ECO:0000256" key="3">
    <source>
        <dbReference type="ARBA" id="ARBA00023015"/>
    </source>
</evidence>
<dbReference type="Pfam" id="PF00158">
    <property type="entry name" value="Sigma54_activat"/>
    <property type="match status" value="1"/>
</dbReference>
<dbReference type="InterPro" id="IPR058031">
    <property type="entry name" value="AAA_lid_NorR"/>
</dbReference>
<evidence type="ECO:0000256" key="5">
    <source>
        <dbReference type="ARBA" id="ARBA00023163"/>
    </source>
</evidence>
<dbReference type="InterPro" id="IPR003593">
    <property type="entry name" value="AAA+_ATPase"/>
</dbReference>
<dbReference type="EMBL" id="BAABDS010000048">
    <property type="protein sequence ID" value="GAA3721691.1"/>
    <property type="molecule type" value="Genomic_DNA"/>
</dbReference>
<dbReference type="InterPro" id="IPR029016">
    <property type="entry name" value="GAF-like_dom_sf"/>
</dbReference>
<dbReference type="PROSITE" id="PS00675">
    <property type="entry name" value="SIGMA54_INTERACT_1"/>
    <property type="match status" value="1"/>
</dbReference>
<evidence type="ECO:0000259" key="7">
    <source>
        <dbReference type="PROSITE" id="PS50045"/>
    </source>
</evidence>
<keyword evidence="2" id="KW-0067">ATP-binding</keyword>
<keyword evidence="5" id="KW-0804">Transcription</keyword>
<dbReference type="SUPFAM" id="SSF46689">
    <property type="entry name" value="Homeodomain-like"/>
    <property type="match status" value="1"/>
</dbReference>
<dbReference type="InterPro" id="IPR002197">
    <property type="entry name" value="HTH_Fis"/>
</dbReference>
<dbReference type="Proteomes" id="UP001501479">
    <property type="component" value="Unassembled WGS sequence"/>
</dbReference>
<feature type="region of interest" description="Disordered" evidence="6">
    <location>
        <begin position="261"/>
        <end position="281"/>
    </location>
</feature>
<dbReference type="PANTHER" id="PTHR32071">
    <property type="entry name" value="TRANSCRIPTIONAL REGULATORY PROTEIN"/>
    <property type="match status" value="1"/>
</dbReference>
<dbReference type="Gene3D" id="1.10.8.60">
    <property type="match status" value="1"/>
</dbReference>
<feature type="domain" description="Sigma-54 factor interaction" evidence="7">
    <location>
        <begin position="296"/>
        <end position="521"/>
    </location>
</feature>
<reference evidence="9" key="1">
    <citation type="journal article" date="2019" name="Int. J. Syst. Evol. Microbiol.">
        <title>The Global Catalogue of Microorganisms (GCM) 10K type strain sequencing project: providing services to taxonomists for standard genome sequencing and annotation.</title>
        <authorList>
            <consortium name="The Broad Institute Genomics Platform"/>
            <consortium name="The Broad Institute Genome Sequencing Center for Infectious Disease"/>
            <person name="Wu L."/>
            <person name="Ma J."/>
        </authorList>
    </citation>
    <scope>NUCLEOTIDE SEQUENCE [LARGE SCALE GENOMIC DNA]</scope>
    <source>
        <strain evidence="9">JCM 17329</strain>
    </source>
</reference>
<evidence type="ECO:0000256" key="4">
    <source>
        <dbReference type="ARBA" id="ARBA00023125"/>
    </source>
</evidence>
<evidence type="ECO:0000313" key="8">
    <source>
        <dbReference type="EMBL" id="GAA3721691.1"/>
    </source>
</evidence>
<proteinExistence type="predicted"/>
<keyword evidence="1" id="KW-0547">Nucleotide-binding</keyword>
<gene>
    <name evidence="8" type="ORF">GCM10022421_32890</name>
</gene>
<evidence type="ECO:0000313" key="9">
    <source>
        <dbReference type="Proteomes" id="UP001501479"/>
    </source>
</evidence>
<name>A0ABP7EQ70_9GAMM</name>
<dbReference type="InterPro" id="IPR027417">
    <property type="entry name" value="P-loop_NTPase"/>
</dbReference>
<dbReference type="InterPro" id="IPR002078">
    <property type="entry name" value="Sigma_54_int"/>
</dbReference>
<dbReference type="Pfam" id="PF01590">
    <property type="entry name" value="GAF"/>
    <property type="match status" value="1"/>
</dbReference>
<dbReference type="InterPro" id="IPR009057">
    <property type="entry name" value="Homeodomain-like_sf"/>
</dbReference>
<accession>A0ABP7EQ70</accession>
<evidence type="ECO:0000256" key="1">
    <source>
        <dbReference type="ARBA" id="ARBA00022741"/>
    </source>
</evidence>
<dbReference type="Pfam" id="PF02954">
    <property type="entry name" value="HTH_8"/>
    <property type="match status" value="1"/>
</dbReference>
<dbReference type="Pfam" id="PF25601">
    <property type="entry name" value="AAA_lid_14"/>
    <property type="match status" value="1"/>
</dbReference>
<dbReference type="PROSITE" id="PS50045">
    <property type="entry name" value="SIGMA54_INTERACT_4"/>
    <property type="match status" value="1"/>
</dbReference>
<organism evidence="8 9">
    <name type="scientific">Oceanisphaera sediminis</name>
    <dbReference type="NCBI Taxonomy" id="981381"/>
    <lineage>
        <taxon>Bacteria</taxon>
        <taxon>Pseudomonadati</taxon>
        <taxon>Pseudomonadota</taxon>
        <taxon>Gammaproteobacteria</taxon>
        <taxon>Aeromonadales</taxon>
        <taxon>Aeromonadaceae</taxon>
        <taxon>Oceanisphaera</taxon>
    </lineage>
</organism>
<feature type="compositionally biased region" description="Low complexity" evidence="6">
    <location>
        <begin position="261"/>
        <end position="278"/>
    </location>
</feature>
<keyword evidence="3" id="KW-0805">Transcription regulation</keyword>
<dbReference type="PANTHER" id="PTHR32071:SF77">
    <property type="entry name" value="TRANSCRIPTIONAL REGULATORY PROTEIN"/>
    <property type="match status" value="1"/>
</dbReference>
<dbReference type="CDD" id="cd00009">
    <property type="entry name" value="AAA"/>
    <property type="match status" value="1"/>
</dbReference>
<dbReference type="InterPro" id="IPR025662">
    <property type="entry name" value="Sigma_54_int_dom_ATP-bd_1"/>
</dbReference>
<dbReference type="SMART" id="SM00382">
    <property type="entry name" value="AAA"/>
    <property type="match status" value="1"/>
</dbReference>
<dbReference type="Gene3D" id="1.10.10.60">
    <property type="entry name" value="Homeodomain-like"/>
    <property type="match status" value="1"/>
</dbReference>
<sequence length="593" mass="65377">MALHQPQDPYLLERSWQRSRDYGLSRHSRVDRLCLLRPDLQQRKQQHAQLLRYLNSSLPLFEQLQQGRRCRLLFADAEGTILFSTGDPYFGSKAQKMALANGASWHEQSMGTNAIGTALSEQKEICILGQQHFLAANHGIGCSASPVLSPSGELLGVIDISSEMGEHNQDMLLTARLMAQAVENALVINQQDTHWILNLAPDAGSLQQPWSGIIALREDGKLLGANRSARNWLQELDIPTMLSELKQGELTPLGQGMALLSRQSRSSSVASPKPAPQARSPVPHEVTALKLMARRIPLLVQGETGTGKDHLVRRLHQASQRADGPLVAVNCGALPTDLLEAELFGYVGGAFTGGSKQGRPGYVRAAHQGILFLDEIGELPLAAQTRLLRVLQEKTVTPLGSHVPEPVDFQLIAASHRNLATMVEQGEFRQDLYFRIKGFKLTLPPLREYKDEDFDRLVRTLLSELQQDDPVSGATVAGEKVLDEPVLDEQVLDETALQTLKAYSWPGNIRQLKQLLEVALVLADGNRIDLEHLPELPRCDGPATGNTRDLKSLGDQLIERTLKECNGNVSAAARQLNLSRTTIYARLKALKNC</sequence>
<comment type="caution">
    <text evidence="8">The sequence shown here is derived from an EMBL/GenBank/DDBJ whole genome shotgun (WGS) entry which is preliminary data.</text>
</comment>
<dbReference type="PRINTS" id="PR01590">
    <property type="entry name" value="HTHFIS"/>
</dbReference>